<name>A0A1I6DTJ9_9FIRM</name>
<dbReference type="Proteomes" id="UP000199584">
    <property type="component" value="Unassembled WGS sequence"/>
</dbReference>
<dbReference type="RefSeq" id="WP_092484095.1">
    <property type="nucleotide sequence ID" value="NZ_FOYM01000017.1"/>
</dbReference>
<evidence type="ECO:0000313" key="1">
    <source>
        <dbReference type="EMBL" id="SFR08793.1"/>
    </source>
</evidence>
<protein>
    <submittedName>
        <fullName evidence="1">Uncharacterized protein</fullName>
    </submittedName>
</protein>
<organism evidence="1 2">
    <name type="scientific">Desulfoscipio geothermicus DSM 3669</name>
    <dbReference type="NCBI Taxonomy" id="1121426"/>
    <lineage>
        <taxon>Bacteria</taxon>
        <taxon>Bacillati</taxon>
        <taxon>Bacillota</taxon>
        <taxon>Clostridia</taxon>
        <taxon>Eubacteriales</taxon>
        <taxon>Desulfallaceae</taxon>
        <taxon>Desulfoscipio</taxon>
    </lineage>
</organism>
<gene>
    <name evidence="1" type="ORF">SAMN05660706_11757</name>
</gene>
<dbReference type="AlphaFoldDB" id="A0A1I6DTJ9"/>
<dbReference type="EMBL" id="FOYM01000017">
    <property type="protein sequence ID" value="SFR08793.1"/>
    <property type="molecule type" value="Genomic_DNA"/>
</dbReference>
<reference evidence="2" key="1">
    <citation type="submission" date="2016-10" db="EMBL/GenBank/DDBJ databases">
        <authorList>
            <person name="Varghese N."/>
            <person name="Submissions S."/>
        </authorList>
    </citation>
    <scope>NUCLEOTIDE SEQUENCE [LARGE SCALE GENOMIC DNA]</scope>
    <source>
        <strain evidence="2">DSM 3669</strain>
    </source>
</reference>
<sequence>MKVDKYPHYLFGHLSWSPRPDVASNTAEFKLIMAFRRDFFNGSGADGYPVRGDKILDTVGGSSLAFGDGVFTGMLRFLVVDDNEQENWILCRALDPSTQNPTILHTYSEAVDPYTGEPWQAGVQSCYRIGGPEHVNNPEGSYRLVTLVDFLTLNSSPVAIAPVTVNAPCNAIFSFPIAAVDPDGDDLTCRLATGVEASGFAGGFVQPGPPHAPNPLTVDAETFVVTWDTAGTEPGQLWSYQIVVEDGKTRVGVDALIRIIEHSGEPPRFYGPDGTLTAKVAVPFSVDIAADDEDDEIVDVKCVNLPQWASLEIITPLPSREAAARITGTPEFVDRGMHAALVIFTDNHGNQAISSLIIDVDAGAIMQFHPCQGA</sequence>
<dbReference type="OrthoDB" id="976756at2"/>
<accession>A0A1I6DTJ9</accession>
<proteinExistence type="predicted"/>
<dbReference type="STRING" id="39060.SAMN05660706_11757"/>
<evidence type="ECO:0000313" key="2">
    <source>
        <dbReference type="Proteomes" id="UP000199584"/>
    </source>
</evidence>
<keyword evidence="2" id="KW-1185">Reference proteome</keyword>